<evidence type="ECO:0000256" key="3">
    <source>
        <dbReference type="ARBA" id="ARBA00022553"/>
    </source>
</evidence>
<evidence type="ECO:0000256" key="5">
    <source>
        <dbReference type="ARBA" id="ARBA00023015"/>
    </source>
</evidence>
<dbReference type="InterPro" id="IPR001789">
    <property type="entry name" value="Sig_transdc_resp-reg_receiver"/>
</dbReference>
<dbReference type="EMBL" id="JAMDMX010000218">
    <property type="protein sequence ID" value="MCY9698243.1"/>
    <property type="molecule type" value="Genomic_DNA"/>
</dbReference>
<dbReference type="PROSITE" id="PS50110">
    <property type="entry name" value="RESPONSE_REGULATORY"/>
    <property type="match status" value="1"/>
</dbReference>
<comment type="subcellular location">
    <subcellularLocation>
        <location evidence="1">Cytoplasm</location>
    </subcellularLocation>
</comment>
<reference evidence="12 13" key="1">
    <citation type="submission" date="2022-05" db="EMBL/GenBank/DDBJ databases">
        <title>Genome Sequencing of Bee-Associated Microbes.</title>
        <authorList>
            <person name="Dunlap C."/>
        </authorList>
    </citation>
    <scope>NUCLEOTIDE SEQUENCE [LARGE SCALE GENOMIC DNA]</scope>
    <source>
        <strain evidence="12 13">NRRL B-14421</strain>
    </source>
</reference>
<keyword evidence="6" id="KW-0238">DNA-binding</keyword>
<dbReference type="InterPro" id="IPR041522">
    <property type="entry name" value="CdaR_GGDEF"/>
</dbReference>
<evidence type="ECO:0000313" key="12">
    <source>
        <dbReference type="EMBL" id="MCY9698243.1"/>
    </source>
</evidence>
<dbReference type="RefSeq" id="WP_029197251.1">
    <property type="nucleotide sequence ID" value="NZ_JAMDMW010000043.1"/>
</dbReference>
<gene>
    <name evidence="12" type="ORF">M5X19_36190</name>
</gene>
<dbReference type="SMART" id="SM00342">
    <property type="entry name" value="HTH_ARAC"/>
    <property type="match status" value="1"/>
</dbReference>
<dbReference type="CDD" id="cd17536">
    <property type="entry name" value="REC_YesN-like"/>
    <property type="match status" value="1"/>
</dbReference>
<proteinExistence type="predicted"/>
<evidence type="ECO:0000313" key="13">
    <source>
        <dbReference type="Proteomes" id="UP001527099"/>
    </source>
</evidence>
<evidence type="ECO:0000256" key="4">
    <source>
        <dbReference type="ARBA" id="ARBA00023012"/>
    </source>
</evidence>
<feature type="domain" description="Response regulatory" evidence="11">
    <location>
        <begin position="3"/>
        <end position="120"/>
    </location>
</feature>
<name>A0ABT4GPV4_9BACL</name>
<feature type="coiled-coil region" evidence="9">
    <location>
        <begin position="109"/>
        <end position="139"/>
    </location>
</feature>
<comment type="caution">
    <text evidence="12">The sequence shown here is derived from an EMBL/GenBank/DDBJ whole genome shotgun (WGS) entry which is preliminary data.</text>
</comment>
<dbReference type="Gene3D" id="3.40.50.2300">
    <property type="match status" value="1"/>
</dbReference>
<dbReference type="InterPro" id="IPR051552">
    <property type="entry name" value="HptR"/>
</dbReference>
<dbReference type="PANTHER" id="PTHR42713">
    <property type="entry name" value="HISTIDINE KINASE-RELATED"/>
    <property type="match status" value="1"/>
</dbReference>
<evidence type="ECO:0000256" key="2">
    <source>
        <dbReference type="ARBA" id="ARBA00022490"/>
    </source>
</evidence>
<dbReference type="PROSITE" id="PS00041">
    <property type="entry name" value="HTH_ARAC_FAMILY_1"/>
    <property type="match status" value="1"/>
</dbReference>
<keyword evidence="7" id="KW-0804">Transcription</keyword>
<dbReference type="SUPFAM" id="SSF46689">
    <property type="entry name" value="Homeodomain-like"/>
    <property type="match status" value="2"/>
</dbReference>
<feature type="domain" description="HTH araC/xylS-type" evidence="10">
    <location>
        <begin position="417"/>
        <end position="515"/>
    </location>
</feature>
<keyword evidence="2" id="KW-0963">Cytoplasm</keyword>
<evidence type="ECO:0000256" key="9">
    <source>
        <dbReference type="SAM" id="Coils"/>
    </source>
</evidence>
<evidence type="ECO:0000256" key="7">
    <source>
        <dbReference type="ARBA" id="ARBA00023163"/>
    </source>
</evidence>
<dbReference type="PANTHER" id="PTHR42713:SF3">
    <property type="entry name" value="TRANSCRIPTIONAL REGULATORY PROTEIN HPTR"/>
    <property type="match status" value="1"/>
</dbReference>
<feature type="modified residue" description="4-aspartylphosphate" evidence="8">
    <location>
        <position position="55"/>
    </location>
</feature>
<dbReference type="SMART" id="SM00448">
    <property type="entry name" value="REC"/>
    <property type="match status" value="1"/>
</dbReference>
<evidence type="ECO:0000259" key="11">
    <source>
        <dbReference type="PROSITE" id="PS50110"/>
    </source>
</evidence>
<keyword evidence="9" id="KW-0175">Coiled coil</keyword>
<sequence length="517" mass="58927">MLKVLIVDDEEITREGLRSCIPWEELGMKVVAEAEDGAEGLEAAVKLQPDIALCDVRMPHLDGIGLAKGIKDKVPGCKIIFLSGYSDVEYLRSAIQLQAVDYVEKPVDLEKLQEVLVKAAEACRQERENRERLEDMERQMIKSRPFLSGKALQALLAGTGSVNELEKEWLTVHSISSGDARYVCCMIMGEDRRLNMTLIEKLEEMFRSYGLEGLCCEYDHVLSAVFKLADGKENETIVLMMNSLSTYARNVLHTRLSAGVGGTVGSLEAIIGSVQQASEALQFSFYRGWNTTILHEHTGRGAKPKLIHEKYTFLRFEKHLQRQEFEEASLLLQEVVFELRKLESSSIEWIRKRLFKLYIILTKVFLEAITELDNDELWRLFANGQLDSIAHFLQSQLEAIRDGLAHLGTQPDKAVIREAVAFIHNHYHEEISIDMIAKQVFLTPTYFCLIFKKELGIAVNEYITQVRIEKAKHLVKDRSLKLYEIALKVGYTDPNYFAKVFRKLTGFKPSEYREVAP</sequence>
<evidence type="ECO:0000259" key="10">
    <source>
        <dbReference type="PROSITE" id="PS01124"/>
    </source>
</evidence>
<dbReference type="InterPro" id="IPR018062">
    <property type="entry name" value="HTH_AraC-typ_CS"/>
</dbReference>
<dbReference type="InterPro" id="IPR018060">
    <property type="entry name" value="HTH_AraC"/>
</dbReference>
<evidence type="ECO:0000256" key="1">
    <source>
        <dbReference type="ARBA" id="ARBA00004496"/>
    </source>
</evidence>
<dbReference type="InterPro" id="IPR009057">
    <property type="entry name" value="Homeodomain-like_sf"/>
</dbReference>
<dbReference type="Proteomes" id="UP001527099">
    <property type="component" value="Unassembled WGS sequence"/>
</dbReference>
<dbReference type="Gene3D" id="1.10.10.60">
    <property type="entry name" value="Homeodomain-like"/>
    <property type="match status" value="2"/>
</dbReference>
<protein>
    <submittedName>
        <fullName evidence="12">Response regulator</fullName>
    </submittedName>
</protein>
<dbReference type="SUPFAM" id="SSF52172">
    <property type="entry name" value="CheY-like"/>
    <property type="match status" value="1"/>
</dbReference>
<accession>A0ABT4GPV4</accession>
<dbReference type="Pfam" id="PF00072">
    <property type="entry name" value="Response_reg"/>
    <property type="match status" value="1"/>
</dbReference>
<organism evidence="12 13">
    <name type="scientific">Paenibacillus alginolyticus</name>
    <dbReference type="NCBI Taxonomy" id="59839"/>
    <lineage>
        <taxon>Bacteria</taxon>
        <taxon>Bacillati</taxon>
        <taxon>Bacillota</taxon>
        <taxon>Bacilli</taxon>
        <taxon>Bacillales</taxon>
        <taxon>Paenibacillaceae</taxon>
        <taxon>Paenibacillus</taxon>
    </lineage>
</organism>
<dbReference type="PRINTS" id="PR00032">
    <property type="entry name" value="HTHARAC"/>
</dbReference>
<dbReference type="InterPro" id="IPR020449">
    <property type="entry name" value="Tscrpt_reg_AraC-type_HTH"/>
</dbReference>
<evidence type="ECO:0000256" key="6">
    <source>
        <dbReference type="ARBA" id="ARBA00023125"/>
    </source>
</evidence>
<keyword evidence="3 8" id="KW-0597">Phosphoprotein</keyword>
<dbReference type="Pfam" id="PF17853">
    <property type="entry name" value="GGDEF_2"/>
    <property type="match status" value="1"/>
</dbReference>
<dbReference type="PROSITE" id="PS01124">
    <property type="entry name" value="HTH_ARAC_FAMILY_2"/>
    <property type="match status" value="1"/>
</dbReference>
<keyword evidence="5" id="KW-0805">Transcription regulation</keyword>
<keyword evidence="4" id="KW-0902">Two-component regulatory system</keyword>
<dbReference type="InterPro" id="IPR011006">
    <property type="entry name" value="CheY-like_superfamily"/>
</dbReference>
<keyword evidence="13" id="KW-1185">Reference proteome</keyword>
<dbReference type="Pfam" id="PF12833">
    <property type="entry name" value="HTH_18"/>
    <property type="match status" value="1"/>
</dbReference>
<evidence type="ECO:0000256" key="8">
    <source>
        <dbReference type="PROSITE-ProRule" id="PRU00169"/>
    </source>
</evidence>